<dbReference type="OrthoDB" id="9788955at2"/>
<dbReference type="SMART" id="SM00961">
    <property type="entry name" value="RuBisCO_small"/>
    <property type="match status" value="1"/>
</dbReference>
<proteinExistence type="inferred from homology"/>
<dbReference type="InterPro" id="IPR000894">
    <property type="entry name" value="RuBisCO_ssu_dom"/>
</dbReference>
<name>A0A2D2Q2E8_PARLV</name>
<comment type="subcellular location">
    <subcellularLocation>
        <location evidence="3">Bacterial microcompartment</location>
    </subcellularLocation>
    <subcellularLocation>
        <location evidence="4">Carboxysome</location>
    </subcellularLocation>
</comment>
<keyword evidence="7" id="KW-1185">Reference proteome</keyword>
<dbReference type="GO" id="GO:0016984">
    <property type="term" value="F:ribulose-bisphosphate carboxylase activity"/>
    <property type="evidence" value="ECO:0007669"/>
    <property type="project" value="UniProtKB-UniRule"/>
</dbReference>
<keyword evidence="1 4" id="KW-0113">Calvin cycle</keyword>
<keyword evidence="4" id="KW-0601">Photorespiration</keyword>
<dbReference type="RefSeq" id="WP_099799015.1">
    <property type="nucleotide sequence ID" value="NZ_CP018092.1"/>
</dbReference>
<comment type="similarity">
    <text evidence="4">Belongs to the RuBisCO small chain family.</text>
</comment>
<dbReference type="GO" id="GO:0031470">
    <property type="term" value="C:carboxysome"/>
    <property type="evidence" value="ECO:0007669"/>
    <property type="project" value="UniProtKB-SubCell"/>
</dbReference>
<dbReference type="PRINTS" id="PR00152">
    <property type="entry name" value="RUBISCOSMALL"/>
</dbReference>
<keyword evidence="4" id="KW-1282">Carboxysome</keyword>
<dbReference type="GO" id="GO:0009853">
    <property type="term" value="P:photorespiration"/>
    <property type="evidence" value="ECO:0007669"/>
    <property type="project" value="UniProtKB-KW"/>
</dbReference>
<dbReference type="Pfam" id="PF00101">
    <property type="entry name" value="RuBisCO_small"/>
    <property type="match status" value="1"/>
</dbReference>
<dbReference type="SUPFAM" id="SSF55239">
    <property type="entry name" value="RuBisCO, small subunit"/>
    <property type="match status" value="1"/>
</dbReference>
<dbReference type="PANTHER" id="PTHR31262">
    <property type="entry name" value="RIBULOSE BISPHOSPHATE CARBOXYLASE SMALL CHAIN 1, CHLOROPLASTIC"/>
    <property type="match status" value="1"/>
</dbReference>
<comment type="miscellaneous">
    <text evidence="4">The basic functional RuBisCO is composed of a large chain homodimer in a 'head-to-tail' conformation. In form I RuBisCO this homodimer is arranged in a barrel-like tetramer with the small subunits forming a tetrameric 'cap' on each end of the 'barrel'.</text>
</comment>
<keyword evidence="2 4" id="KW-0120">Carbon dioxide fixation</keyword>
<keyword evidence="4" id="KW-1283">Bacterial microcompartment</keyword>
<evidence type="ECO:0000256" key="2">
    <source>
        <dbReference type="ARBA" id="ARBA00023300"/>
    </source>
</evidence>
<evidence type="ECO:0000313" key="7">
    <source>
        <dbReference type="Proteomes" id="UP000231057"/>
    </source>
</evidence>
<comment type="function">
    <text evidence="4">RuBisCO catalyzes two reactions: the carboxylation of D-ribulose 1,5-bisphosphate, the primary event in carbon dioxide fixation, as well as the oxidative fragmentation of the pentose substrate in the photorespiration process. Both reactions occur simultaneously and in competition at the same active site. Although the small subunit is not catalytic it is essential for maximal activity.</text>
</comment>
<feature type="domain" description="Ribulose bisphosphate carboxylase small subunit" evidence="5">
    <location>
        <begin position="9"/>
        <end position="106"/>
    </location>
</feature>
<sequence>MKTLPKERRYETFSYLPPLSDAQIARQIQYTIEQGYHPCVEFNESSDAEIRYWTMWKLPLFNCTSPQEVLNEVQQCRSEYPNCYIRVVAFDNIKQCQVMSFIVHKPNQGNSGYSGYRY</sequence>
<accession>A0A2D2Q2E8</accession>
<gene>
    <name evidence="4" type="primary">cbbS</name>
    <name evidence="4" type="synonym">rbcS</name>
    <name evidence="6" type="ORF">BRW62_07805</name>
</gene>
<dbReference type="HAMAP" id="MF_00859">
    <property type="entry name" value="RuBisCO_S_bact"/>
    <property type="match status" value="1"/>
</dbReference>
<keyword evidence="4" id="KW-0602">Photosynthesis</keyword>
<reference evidence="7" key="2">
    <citation type="journal article" date="2022" name="Front. Microbiol.">
        <title>Comparative Genomic Analysis Revealed Distinct Molecular Components and Organization of CO2-Concentrating Mechanism in Thermophilic Cyanobacteria.</title>
        <authorList>
            <person name="Tang J."/>
            <person name="Zhou H."/>
            <person name="Yao D."/>
            <person name="Riaz S."/>
            <person name="You D."/>
            <person name="Klepacz-Smolka A."/>
            <person name="Daroch M."/>
        </authorList>
    </citation>
    <scope>NUCLEOTIDE SEQUENCE [LARGE SCALE GENOMIC DNA]</scope>
    <source>
        <strain evidence="7">PCC 6715</strain>
    </source>
</reference>
<dbReference type="CDD" id="cd03527">
    <property type="entry name" value="RuBisCO_small"/>
    <property type="match status" value="1"/>
</dbReference>
<evidence type="ECO:0000256" key="1">
    <source>
        <dbReference type="ARBA" id="ARBA00022567"/>
    </source>
</evidence>
<dbReference type="InterPro" id="IPR024681">
    <property type="entry name" value="RuBisCO_ssu"/>
</dbReference>
<dbReference type="GO" id="GO:0019253">
    <property type="term" value="P:reductive pentose-phosphate cycle"/>
    <property type="evidence" value="ECO:0007669"/>
    <property type="project" value="UniProtKB-UniRule"/>
</dbReference>
<dbReference type="EMBL" id="CP018092">
    <property type="protein sequence ID" value="ATS18674.1"/>
    <property type="molecule type" value="Genomic_DNA"/>
</dbReference>
<evidence type="ECO:0000256" key="4">
    <source>
        <dbReference type="HAMAP-Rule" id="MF_00859"/>
    </source>
</evidence>
<comment type="subunit">
    <text evidence="4">Heterohexadecamer of 8 large and 8 small subunits.</text>
</comment>
<dbReference type="Gene3D" id="3.30.190.10">
    <property type="entry name" value="Ribulose bisphosphate carboxylase, small subunit"/>
    <property type="match status" value="1"/>
</dbReference>
<evidence type="ECO:0000259" key="5">
    <source>
        <dbReference type="SMART" id="SM00961"/>
    </source>
</evidence>
<dbReference type="InterPro" id="IPR036385">
    <property type="entry name" value="RuBisCO_ssu_sf"/>
</dbReference>
<evidence type="ECO:0000313" key="6">
    <source>
        <dbReference type="EMBL" id="ATS18674.1"/>
    </source>
</evidence>
<protein>
    <recommendedName>
        <fullName evidence="4">Ribulose bisphosphate carboxylase small subunit</fullName>
        <shortName evidence="4">RuBisCO small subunit</shortName>
    </recommendedName>
</protein>
<evidence type="ECO:0000256" key="3">
    <source>
        <dbReference type="ARBA" id="ARBA00024322"/>
    </source>
</evidence>
<organism evidence="6 7">
    <name type="scientific">Parathermosynechococcus lividus PCC 6715</name>
    <dbReference type="NCBI Taxonomy" id="1917166"/>
    <lineage>
        <taxon>Bacteria</taxon>
        <taxon>Bacillati</taxon>
        <taxon>Cyanobacteriota</taxon>
        <taxon>Cyanophyceae</taxon>
        <taxon>Acaryochloridales</taxon>
        <taxon>Thermosynechococcaceae</taxon>
        <taxon>Parathermosynechococcus</taxon>
    </lineage>
</organism>
<dbReference type="AlphaFoldDB" id="A0A2D2Q2E8"/>
<reference evidence="6 7" key="1">
    <citation type="submission" date="2016-11" db="EMBL/GenBank/DDBJ databases">
        <title>Complete genome sequence of thermophilic cyanobacteria strain Synechococcus sp. PCC6715.</title>
        <authorList>
            <person name="Tang J."/>
            <person name="Daroch M."/>
            <person name="Liang Y."/>
            <person name="Jiang D."/>
            <person name="Shah M."/>
        </authorList>
    </citation>
    <scope>NUCLEOTIDE SEQUENCE [LARGE SCALE GENOMIC DNA]</scope>
    <source>
        <strain evidence="6 7">PCC 6715</strain>
    </source>
</reference>
<dbReference type="Proteomes" id="UP000231057">
    <property type="component" value="Chromosome"/>
</dbReference>
<dbReference type="KEGG" id="slw:BRW62_07805"/>